<dbReference type="GO" id="GO:0006310">
    <property type="term" value="P:DNA recombination"/>
    <property type="evidence" value="ECO:0007669"/>
    <property type="project" value="UniProtKB-KW"/>
</dbReference>
<keyword evidence="3" id="KW-0238">DNA-binding</keyword>
<evidence type="ECO:0000313" key="7">
    <source>
        <dbReference type="Proteomes" id="UP000553035"/>
    </source>
</evidence>
<evidence type="ECO:0000256" key="2">
    <source>
        <dbReference type="ARBA" id="ARBA00022908"/>
    </source>
</evidence>
<dbReference type="InterPro" id="IPR011010">
    <property type="entry name" value="DNA_brk_join_enz"/>
</dbReference>
<dbReference type="PANTHER" id="PTHR30349">
    <property type="entry name" value="PHAGE INTEGRASE-RELATED"/>
    <property type="match status" value="1"/>
</dbReference>
<dbReference type="Pfam" id="PF00589">
    <property type="entry name" value="Phage_integrase"/>
    <property type="match status" value="1"/>
</dbReference>
<evidence type="ECO:0000256" key="3">
    <source>
        <dbReference type="ARBA" id="ARBA00023125"/>
    </source>
</evidence>
<dbReference type="InterPro" id="IPR050090">
    <property type="entry name" value="Tyrosine_recombinase_XerCD"/>
</dbReference>
<dbReference type="Proteomes" id="UP000553035">
    <property type="component" value="Unassembled WGS sequence"/>
</dbReference>
<dbReference type="AlphaFoldDB" id="A0A7Y9VTH9"/>
<name>A0A7Y9VTH9_9PSED</name>
<feature type="domain" description="Tyr recombinase" evidence="5">
    <location>
        <begin position="251"/>
        <end position="443"/>
    </location>
</feature>
<reference evidence="6 7" key="1">
    <citation type="submission" date="2020-07" db="EMBL/GenBank/DDBJ databases">
        <title>Exploring microbial biodiversity for novel pathways involved in the catabolism of aromatic compounds derived from lignin.</title>
        <authorList>
            <person name="Elkins J."/>
        </authorList>
    </citation>
    <scope>NUCLEOTIDE SEQUENCE [LARGE SCALE GENOMIC DNA]</scope>
    <source>
        <strain evidence="6 7">VanB</strain>
    </source>
</reference>
<evidence type="ECO:0000313" key="6">
    <source>
        <dbReference type="EMBL" id="NYH08249.1"/>
    </source>
</evidence>
<dbReference type="SUPFAM" id="SSF56349">
    <property type="entry name" value="DNA breaking-rejoining enzymes"/>
    <property type="match status" value="1"/>
</dbReference>
<dbReference type="EMBL" id="JACCAT010000001">
    <property type="protein sequence ID" value="NYH08249.1"/>
    <property type="molecule type" value="Genomic_DNA"/>
</dbReference>
<dbReference type="PANTHER" id="PTHR30349:SF41">
    <property type="entry name" value="INTEGRASE_RECOMBINASE PROTEIN MJ0367-RELATED"/>
    <property type="match status" value="1"/>
</dbReference>
<comment type="caution">
    <text evidence="6">The sequence shown here is derived from an EMBL/GenBank/DDBJ whole genome shotgun (WGS) entry which is preliminary data.</text>
</comment>
<dbReference type="InterPro" id="IPR010998">
    <property type="entry name" value="Integrase_recombinase_N"/>
</dbReference>
<dbReference type="InterPro" id="IPR013762">
    <property type="entry name" value="Integrase-like_cat_sf"/>
</dbReference>
<proteinExistence type="inferred from homology"/>
<keyword evidence="2" id="KW-0229">DNA integration</keyword>
<evidence type="ECO:0000256" key="1">
    <source>
        <dbReference type="ARBA" id="ARBA00008857"/>
    </source>
</evidence>
<dbReference type="RefSeq" id="WP_257030793.1">
    <property type="nucleotide sequence ID" value="NZ_JACCAT010000001.1"/>
</dbReference>
<dbReference type="InterPro" id="IPR002104">
    <property type="entry name" value="Integrase_catalytic"/>
</dbReference>
<dbReference type="Gene3D" id="1.10.443.10">
    <property type="entry name" value="Intergrase catalytic core"/>
    <property type="match status" value="1"/>
</dbReference>
<dbReference type="Gene3D" id="1.10.150.130">
    <property type="match status" value="1"/>
</dbReference>
<dbReference type="PROSITE" id="PS51898">
    <property type="entry name" value="TYR_RECOMBINASE"/>
    <property type="match status" value="1"/>
</dbReference>
<evidence type="ECO:0000256" key="4">
    <source>
        <dbReference type="ARBA" id="ARBA00023172"/>
    </source>
</evidence>
<dbReference type="GO" id="GO:0015074">
    <property type="term" value="P:DNA integration"/>
    <property type="evidence" value="ECO:0007669"/>
    <property type="project" value="UniProtKB-KW"/>
</dbReference>
<protein>
    <submittedName>
        <fullName evidence="6">Integrase</fullName>
    </submittedName>
</protein>
<comment type="similarity">
    <text evidence="1">Belongs to the 'phage' integrase family.</text>
</comment>
<dbReference type="GO" id="GO:0003677">
    <property type="term" value="F:DNA binding"/>
    <property type="evidence" value="ECO:0007669"/>
    <property type="project" value="UniProtKB-KW"/>
</dbReference>
<evidence type="ECO:0000259" key="5">
    <source>
        <dbReference type="PROSITE" id="PS51898"/>
    </source>
</evidence>
<gene>
    <name evidence="6" type="ORF">GGI52_001292</name>
</gene>
<keyword evidence="4" id="KW-0233">DNA recombination</keyword>
<sequence>MSILEVRSAVSTTVTSLTTPLRPATRLAKPYYYRRNGIYYMRLRATGSTTNLASVSLKTNNRRAAMDAAEQLSGIVRAFHLENPDAPWNKLKEHFRCVSFELFGAERDNDVTQVWGGFHEVHSGGVGGSTGSIKPTADVPVSLSEVAPAMTFEILSSLYLADRGRDQKASTLKETKICHGTISAALGELDMRTHSRADLVALRDRLADGRMPSTVNKLIVKLSAVLAWSVENGHISKSYDKKLKLTKGLESSRKAFTQDQVGLLVAYSKTLPESSWKRWLLSLGAITGGRLNEISQLTVSDVQTLASGITAIHINEVGEGKSIKNKRSERLVPLTDGAYGFDLTAFMRYVDARKVSGSDSLAQIGYKTAGEWVNQQAIPEALGDTYGPGLVFHSLRHSLASLMQVKGVPTTHAQAVMGHASGTITFDTYGSGVPVETIAEVLRGLFVSSDHLPRIKNGLHL</sequence>
<organism evidence="6 7">
    <name type="scientific">Pseudomonas moraviensis</name>
    <dbReference type="NCBI Taxonomy" id="321662"/>
    <lineage>
        <taxon>Bacteria</taxon>
        <taxon>Pseudomonadati</taxon>
        <taxon>Pseudomonadota</taxon>
        <taxon>Gammaproteobacteria</taxon>
        <taxon>Pseudomonadales</taxon>
        <taxon>Pseudomonadaceae</taxon>
        <taxon>Pseudomonas</taxon>
    </lineage>
</organism>
<accession>A0A7Y9VTH9</accession>